<evidence type="ECO:0000313" key="2">
    <source>
        <dbReference type="EMBL" id="MFC6083979.1"/>
    </source>
</evidence>
<gene>
    <name evidence="2" type="ORF">ACFP1K_22620</name>
</gene>
<sequence length="73" mass="7709">MSEPPGPSTSSGNASEGRFVMSRRYAAGTGGVRAVVLARVAETNRAGRHLLRTRLRWSGFGNPAPGRVSAQAR</sequence>
<dbReference type="Proteomes" id="UP001596137">
    <property type="component" value="Unassembled WGS sequence"/>
</dbReference>
<dbReference type="RefSeq" id="WP_380756537.1">
    <property type="nucleotide sequence ID" value="NZ_JBHSRF010000035.1"/>
</dbReference>
<name>A0ABW1NKQ8_9ACTN</name>
<dbReference type="Pfam" id="PF20803">
    <property type="entry name" value="PaaX_M"/>
    <property type="match status" value="1"/>
</dbReference>
<evidence type="ECO:0000313" key="3">
    <source>
        <dbReference type="Proteomes" id="UP001596137"/>
    </source>
</evidence>
<proteinExistence type="predicted"/>
<comment type="caution">
    <text evidence="2">The sequence shown here is derived from an EMBL/GenBank/DDBJ whole genome shotgun (WGS) entry which is preliminary data.</text>
</comment>
<feature type="domain" description="Transcriptional repressor PaaX-like central Cas2-like" evidence="1">
    <location>
        <begin position="35"/>
        <end position="66"/>
    </location>
</feature>
<dbReference type="EMBL" id="JBHSRF010000035">
    <property type="protein sequence ID" value="MFC6083979.1"/>
    <property type="molecule type" value="Genomic_DNA"/>
</dbReference>
<dbReference type="InterPro" id="IPR048846">
    <property type="entry name" value="PaaX-like_central"/>
</dbReference>
<evidence type="ECO:0000259" key="1">
    <source>
        <dbReference type="Pfam" id="PF20803"/>
    </source>
</evidence>
<protein>
    <recommendedName>
        <fullName evidence="1">Transcriptional repressor PaaX-like central Cas2-like domain-containing protein</fullName>
    </recommendedName>
</protein>
<organism evidence="2 3">
    <name type="scientific">Sphaerisporangium aureirubrum</name>
    <dbReference type="NCBI Taxonomy" id="1544736"/>
    <lineage>
        <taxon>Bacteria</taxon>
        <taxon>Bacillati</taxon>
        <taxon>Actinomycetota</taxon>
        <taxon>Actinomycetes</taxon>
        <taxon>Streptosporangiales</taxon>
        <taxon>Streptosporangiaceae</taxon>
        <taxon>Sphaerisporangium</taxon>
    </lineage>
</organism>
<reference evidence="3" key="1">
    <citation type="journal article" date="2019" name="Int. J. Syst. Evol. Microbiol.">
        <title>The Global Catalogue of Microorganisms (GCM) 10K type strain sequencing project: providing services to taxonomists for standard genome sequencing and annotation.</title>
        <authorList>
            <consortium name="The Broad Institute Genomics Platform"/>
            <consortium name="The Broad Institute Genome Sequencing Center for Infectious Disease"/>
            <person name="Wu L."/>
            <person name="Ma J."/>
        </authorList>
    </citation>
    <scope>NUCLEOTIDE SEQUENCE [LARGE SCALE GENOMIC DNA]</scope>
    <source>
        <strain evidence="3">JCM 30346</strain>
    </source>
</reference>
<keyword evidence="3" id="KW-1185">Reference proteome</keyword>
<accession>A0ABW1NKQ8</accession>